<feature type="region of interest" description="Disordered" evidence="2">
    <location>
        <begin position="754"/>
        <end position="778"/>
    </location>
</feature>
<feature type="region of interest" description="Disordered" evidence="2">
    <location>
        <begin position="271"/>
        <end position="300"/>
    </location>
</feature>
<evidence type="ECO:0000313" key="4">
    <source>
        <dbReference type="Proteomes" id="UP000269721"/>
    </source>
</evidence>
<accession>A0A4P9WN60</accession>
<feature type="compositionally biased region" description="Low complexity" evidence="2">
    <location>
        <begin position="633"/>
        <end position="642"/>
    </location>
</feature>
<feature type="compositionally biased region" description="Polar residues" evidence="2">
    <location>
        <begin position="289"/>
        <end position="300"/>
    </location>
</feature>
<reference evidence="4" key="1">
    <citation type="journal article" date="2018" name="Nat. Microbiol.">
        <title>Leveraging single-cell genomics to expand the fungal tree of life.</title>
        <authorList>
            <person name="Ahrendt S.R."/>
            <person name="Quandt C.A."/>
            <person name="Ciobanu D."/>
            <person name="Clum A."/>
            <person name="Salamov A."/>
            <person name="Andreopoulos B."/>
            <person name="Cheng J.F."/>
            <person name="Woyke T."/>
            <person name="Pelin A."/>
            <person name="Henrissat B."/>
            <person name="Reynolds N.K."/>
            <person name="Benny G.L."/>
            <person name="Smith M.E."/>
            <person name="James T.Y."/>
            <person name="Grigoriev I.V."/>
        </authorList>
    </citation>
    <scope>NUCLEOTIDE SEQUENCE [LARGE SCALE GENOMIC DNA]</scope>
</reference>
<feature type="region of interest" description="Disordered" evidence="2">
    <location>
        <begin position="365"/>
        <end position="384"/>
    </location>
</feature>
<gene>
    <name evidence="3" type="ORF">BDK51DRAFT_33514</name>
</gene>
<name>A0A4P9WN60_9FUNG</name>
<keyword evidence="1" id="KW-0175">Coiled coil</keyword>
<dbReference type="AlphaFoldDB" id="A0A4P9WN60"/>
<evidence type="ECO:0000256" key="1">
    <source>
        <dbReference type="SAM" id="Coils"/>
    </source>
</evidence>
<sequence>MLRDSPSPQGVADTSDAALFSDTTAVATNIVPPKLASSISIVESGRQSASSPAPPLAISEITQAQNAHVVSDVSAKHLPAPDDATCIAKAAEIDEVAVTRVSAAVLVEGEADRAAQTPSSLEQYEEIQSAGVALAERRRRREEIATLLRTSIMPTIKSGDSSVAGSREEDDDARSGTPSDPESGNIDGEESEYDSEGFIDPHEHERAMEQLAILKELQETRKHNLAEIDMLHEINRREHNQQQTQLRILNEKQAELEALRQKVAALQSYTGMGSSEDEDEIEDNHESSHSQVALTSEKTLSGSEALDAIEASLRLIKSKASDSSEDDSDPSRQQRTDSQRAAILELQKRLQTIQTLQAQVDEQSRAHEALVSGHRSLSGPSTDPAAALASLARMEKELDLLERKQDALKVHRDASSHAATASGAPVRSAVDDLMARLSASSVEDRVATRCAGERAERIEDVGAVEPRDSDRSTAAGLRPAEVGQIEADVEDGIEKILGHMMSLQKVRGAFGSEGKEHFDSLFSGLQSQLEDLKKVQNEVLFYRGILKNTNMAGKKNSVSTLLTDSQKQMFSPIRRRNRVGDSEVLNEPSQASTGKGTQTDGIGAATTSRTSSSTPFDLINESAKGPPRRRYLSHSSQASSRQAAKEDDADDVTGFAEMGSGRRGSWIETAKVNEYRIDETGEEDQPLRPTSLMRKTMPKIESAVCSVISRHSQEPYFLLQALRGIFQLDSVYLRQKFLLMLDDLLDEKDVMDVDTDNESKQDKKKTAPPDRQRGLWANPREPLAPLYESFQSSKEDQTQEADAEEECFEDAFQSTDPTIVQYHSRQFAFVNHLKSLTSNPDIKKFTVDHISDVKTYVFNILSHRSIPSTLRFPLTSKTSIFTPDPDPSASSIPPEITSWLVGRVRPELDNLLNPFVGAIISRARSTMCEAVFVTVAGVVRVLVRSVAEEGEVEEGETVRDRRDAESDAQGDVSSVLEGLVGLVERFEKNSVPANSGCSTAATAVDRGEL</sequence>
<evidence type="ECO:0000313" key="3">
    <source>
        <dbReference type="EMBL" id="RKO92196.1"/>
    </source>
</evidence>
<evidence type="ECO:0008006" key="5">
    <source>
        <dbReference type="Google" id="ProtNLM"/>
    </source>
</evidence>
<evidence type="ECO:0000256" key="2">
    <source>
        <dbReference type="SAM" id="MobiDB-lite"/>
    </source>
</evidence>
<organism evidence="3 4">
    <name type="scientific">Blyttiomyces helicus</name>
    <dbReference type="NCBI Taxonomy" id="388810"/>
    <lineage>
        <taxon>Eukaryota</taxon>
        <taxon>Fungi</taxon>
        <taxon>Fungi incertae sedis</taxon>
        <taxon>Chytridiomycota</taxon>
        <taxon>Chytridiomycota incertae sedis</taxon>
        <taxon>Chytridiomycetes</taxon>
        <taxon>Chytridiomycetes incertae sedis</taxon>
        <taxon>Blyttiomyces</taxon>
    </lineage>
</organism>
<feature type="compositionally biased region" description="Acidic residues" evidence="2">
    <location>
        <begin position="187"/>
        <end position="196"/>
    </location>
</feature>
<keyword evidence="4" id="KW-1185">Reference proteome</keyword>
<feature type="compositionally biased region" description="Basic and acidic residues" evidence="2">
    <location>
        <begin position="754"/>
        <end position="773"/>
    </location>
</feature>
<feature type="region of interest" description="Disordered" evidence="2">
    <location>
        <begin position="156"/>
        <end position="196"/>
    </location>
</feature>
<protein>
    <recommendedName>
        <fullName evidence="5">Pericentriolar material 1 protein C-terminal domain-containing protein</fullName>
    </recommendedName>
</protein>
<dbReference type="EMBL" id="KZ994739">
    <property type="protein sequence ID" value="RKO92196.1"/>
    <property type="molecule type" value="Genomic_DNA"/>
</dbReference>
<dbReference type="Proteomes" id="UP000269721">
    <property type="component" value="Unassembled WGS sequence"/>
</dbReference>
<dbReference type="OrthoDB" id="2125770at2759"/>
<feature type="region of interest" description="Disordered" evidence="2">
    <location>
        <begin position="567"/>
        <end position="658"/>
    </location>
</feature>
<feature type="coiled-coil region" evidence="1">
    <location>
        <begin position="239"/>
        <end position="269"/>
    </location>
</feature>
<proteinExistence type="predicted"/>
<feature type="compositionally biased region" description="Polar residues" evidence="2">
    <location>
        <begin position="587"/>
        <end position="600"/>
    </location>
</feature>